<dbReference type="AlphaFoldDB" id="A0A9D4UG74"/>
<organism evidence="1 2">
    <name type="scientific">Adiantum capillus-veneris</name>
    <name type="common">Maidenhair fern</name>
    <dbReference type="NCBI Taxonomy" id="13818"/>
    <lineage>
        <taxon>Eukaryota</taxon>
        <taxon>Viridiplantae</taxon>
        <taxon>Streptophyta</taxon>
        <taxon>Embryophyta</taxon>
        <taxon>Tracheophyta</taxon>
        <taxon>Polypodiopsida</taxon>
        <taxon>Polypodiidae</taxon>
        <taxon>Polypodiales</taxon>
        <taxon>Pteridineae</taxon>
        <taxon>Pteridaceae</taxon>
        <taxon>Vittarioideae</taxon>
        <taxon>Adiantum</taxon>
    </lineage>
</organism>
<sequence length="74" mass="8111">MVDLSPIRQHRLQSDMLNNFMAHPPGKALNGVGLNVVGQRPLQVSPKPSPHNGLLIVVSNVWNMEQPSVEEAYG</sequence>
<gene>
    <name evidence="1" type="ORF">GOP47_0017322</name>
</gene>
<dbReference type="EMBL" id="JABFUD020000017">
    <property type="protein sequence ID" value="KAI5066794.1"/>
    <property type="molecule type" value="Genomic_DNA"/>
</dbReference>
<evidence type="ECO:0000313" key="1">
    <source>
        <dbReference type="EMBL" id="KAI5066794.1"/>
    </source>
</evidence>
<evidence type="ECO:0000313" key="2">
    <source>
        <dbReference type="Proteomes" id="UP000886520"/>
    </source>
</evidence>
<dbReference type="OrthoDB" id="10042249at2759"/>
<reference evidence="1" key="1">
    <citation type="submission" date="2021-01" db="EMBL/GenBank/DDBJ databases">
        <title>Adiantum capillus-veneris genome.</title>
        <authorList>
            <person name="Fang Y."/>
            <person name="Liao Q."/>
        </authorList>
    </citation>
    <scope>NUCLEOTIDE SEQUENCE</scope>
    <source>
        <strain evidence="1">H3</strain>
        <tissue evidence="1">Leaf</tissue>
    </source>
</reference>
<proteinExistence type="predicted"/>
<comment type="caution">
    <text evidence="1">The sequence shown here is derived from an EMBL/GenBank/DDBJ whole genome shotgun (WGS) entry which is preliminary data.</text>
</comment>
<accession>A0A9D4UG74</accession>
<keyword evidence="2" id="KW-1185">Reference proteome</keyword>
<name>A0A9D4UG74_ADICA</name>
<dbReference type="Proteomes" id="UP000886520">
    <property type="component" value="Chromosome 17"/>
</dbReference>
<protein>
    <submittedName>
        <fullName evidence="1">Uncharacterized protein</fullName>
    </submittedName>
</protein>